<dbReference type="EMBL" id="RDQO01000004">
    <property type="protein sequence ID" value="RMX05055.1"/>
    <property type="molecule type" value="Genomic_DNA"/>
</dbReference>
<evidence type="ECO:0000259" key="3">
    <source>
        <dbReference type="PROSITE" id="PS51857"/>
    </source>
</evidence>
<evidence type="ECO:0000256" key="1">
    <source>
        <dbReference type="ARBA" id="ARBA00022553"/>
    </source>
</evidence>
<dbReference type="Gene3D" id="2.40.50.140">
    <property type="entry name" value="Nucleic acid-binding proteins"/>
    <property type="match status" value="1"/>
</dbReference>
<dbReference type="Proteomes" id="UP000278006">
    <property type="component" value="Unassembled WGS sequence"/>
</dbReference>
<keyword evidence="5" id="KW-1185">Reference proteome</keyword>
<dbReference type="GO" id="GO:0043488">
    <property type="term" value="P:regulation of mRNA stability"/>
    <property type="evidence" value="ECO:0007669"/>
    <property type="project" value="TreeGrafter"/>
</dbReference>
<dbReference type="PROSITE" id="PS51857">
    <property type="entry name" value="CSD_2"/>
    <property type="match status" value="1"/>
</dbReference>
<comment type="caution">
    <text evidence="4">The sequence shown here is derived from an EMBL/GenBank/DDBJ whole genome shotgun (WGS) entry which is preliminary data.</text>
</comment>
<dbReference type="InterPro" id="IPR010718">
    <property type="entry name" value="DUF1294"/>
</dbReference>
<dbReference type="InterPro" id="IPR002059">
    <property type="entry name" value="CSP_DNA-bd"/>
</dbReference>
<feature type="domain" description="CSD" evidence="3">
    <location>
        <begin position="12"/>
        <end position="77"/>
    </location>
</feature>
<feature type="transmembrane region" description="Helical" evidence="2">
    <location>
        <begin position="114"/>
        <end position="136"/>
    </location>
</feature>
<proteinExistence type="predicted"/>
<sequence length="232" mass="24879">MPGNTASGGSARVQGIVSGWNDEKGYGFVTAQQGGAKAFLHIKALSARGRRPFDGDLLSYELQRDARGRWQAERAMFVQAAPPAQQARHTGAAAAAAGSGMASQRLSAGQWRTFAAALGLLVVAVLAAAGLLHWSLLPWCLFASLITYGCYAHDKAAAQQGAWRTKESTLQILALVGGWPGALLAQQRLRHKSRKRDFQFVFWCAVLANLAAVVWLCTAAGRQFVDALLQML</sequence>
<keyword evidence="1" id="KW-0597">Phosphoprotein</keyword>
<evidence type="ECO:0000256" key="2">
    <source>
        <dbReference type="SAM" id="Phobius"/>
    </source>
</evidence>
<dbReference type="InterPro" id="IPR052069">
    <property type="entry name" value="Ca-reg_mRNA-binding_domain"/>
</dbReference>
<dbReference type="OrthoDB" id="72963at2"/>
<dbReference type="GO" id="GO:0005829">
    <property type="term" value="C:cytosol"/>
    <property type="evidence" value="ECO:0007669"/>
    <property type="project" value="UniProtKB-ARBA"/>
</dbReference>
<organism evidence="4 5">
    <name type="scientific">Corticibacter populi</name>
    <dbReference type="NCBI Taxonomy" id="1550736"/>
    <lineage>
        <taxon>Bacteria</taxon>
        <taxon>Pseudomonadati</taxon>
        <taxon>Pseudomonadota</taxon>
        <taxon>Betaproteobacteria</taxon>
        <taxon>Burkholderiales</taxon>
        <taxon>Comamonadaceae</taxon>
        <taxon>Corticibacter</taxon>
    </lineage>
</organism>
<accession>A0A3M6QPU8</accession>
<dbReference type="SMART" id="SM00357">
    <property type="entry name" value="CSP"/>
    <property type="match status" value="1"/>
</dbReference>
<dbReference type="PANTHER" id="PTHR12962">
    <property type="entry name" value="CALCIUM-REGULATED HEAT STABLE PROTEIN CRHSP-24-RELATED"/>
    <property type="match status" value="1"/>
</dbReference>
<keyword evidence="2" id="KW-1133">Transmembrane helix</keyword>
<gene>
    <name evidence="4" type="ORF">D8I35_12860</name>
</gene>
<name>A0A3M6QPU8_9BURK</name>
<dbReference type="GO" id="GO:0003730">
    <property type="term" value="F:mRNA 3'-UTR binding"/>
    <property type="evidence" value="ECO:0007669"/>
    <property type="project" value="TreeGrafter"/>
</dbReference>
<protein>
    <submittedName>
        <fullName evidence="4">DUF1294 domain-containing protein</fullName>
    </submittedName>
</protein>
<reference evidence="4 5" key="1">
    <citation type="submission" date="2018-10" db="EMBL/GenBank/DDBJ databases">
        <title>Draft genome of Cortibacter populi DSM10536.</title>
        <authorList>
            <person name="Bernier A.-M."/>
            <person name="Bernard K."/>
        </authorList>
    </citation>
    <scope>NUCLEOTIDE SEQUENCE [LARGE SCALE GENOMIC DNA]</scope>
    <source>
        <strain evidence="4 5">DSM 105136</strain>
    </source>
</reference>
<keyword evidence="2" id="KW-0472">Membrane</keyword>
<dbReference type="RefSeq" id="WP_122230571.1">
    <property type="nucleotide sequence ID" value="NZ_RDQO01000004.1"/>
</dbReference>
<evidence type="ECO:0000313" key="4">
    <source>
        <dbReference type="EMBL" id="RMX05055.1"/>
    </source>
</evidence>
<dbReference type="AlphaFoldDB" id="A0A3M6QPU8"/>
<feature type="transmembrane region" description="Helical" evidence="2">
    <location>
        <begin position="198"/>
        <end position="221"/>
    </location>
</feature>
<keyword evidence="2" id="KW-0812">Transmembrane</keyword>
<dbReference type="PANTHER" id="PTHR12962:SF1">
    <property type="entry name" value="COLD SHOCK DOMAIN-CONTAINING PROTEIN CG9705"/>
    <property type="match status" value="1"/>
</dbReference>
<dbReference type="Pfam" id="PF06961">
    <property type="entry name" value="DUF1294"/>
    <property type="match status" value="1"/>
</dbReference>
<evidence type="ECO:0000313" key="5">
    <source>
        <dbReference type="Proteomes" id="UP000278006"/>
    </source>
</evidence>
<dbReference type="InterPro" id="IPR011129">
    <property type="entry name" value="CSD"/>
</dbReference>
<dbReference type="InterPro" id="IPR012340">
    <property type="entry name" value="NA-bd_OB-fold"/>
</dbReference>
<dbReference type="SUPFAM" id="SSF50249">
    <property type="entry name" value="Nucleic acid-binding proteins"/>
    <property type="match status" value="1"/>
</dbReference>
<dbReference type="Pfam" id="PF00313">
    <property type="entry name" value="CSD"/>
    <property type="match status" value="1"/>
</dbReference>